<dbReference type="InParanoid" id="A0A165IBH8"/>
<dbReference type="Pfam" id="PF20231">
    <property type="entry name" value="DUF6589"/>
    <property type="match status" value="1"/>
</dbReference>
<dbReference type="STRING" id="1314785.A0A165IBH8"/>
<accession>A0A165IBH8</accession>
<dbReference type="GeneID" id="63820580"/>
<dbReference type="Proteomes" id="UP000076871">
    <property type="component" value="Unassembled WGS sequence"/>
</dbReference>
<gene>
    <name evidence="2" type="ORF">LAESUDRAFT_639546</name>
</gene>
<organism evidence="2 3">
    <name type="scientific">Laetiporus sulphureus 93-53</name>
    <dbReference type="NCBI Taxonomy" id="1314785"/>
    <lineage>
        <taxon>Eukaryota</taxon>
        <taxon>Fungi</taxon>
        <taxon>Dikarya</taxon>
        <taxon>Basidiomycota</taxon>
        <taxon>Agaricomycotina</taxon>
        <taxon>Agaricomycetes</taxon>
        <taxon>Polyporales</taxon>
        <taxon>Laetiporus</taxon>
    </lineage>
</organism>
<protein>
    <recommendedName>
        <fullName evidence="1">DUF6589 domain-containing protein</fullName>
    </recommendedName>
</protein>
<dbReference type="OrthoDB" id="2801472at2759"/>
<dbReference type="AlphaFoldDB" id="A0A165IBH8"/>
<feature type="non-terminal residue" evidence="2">
    <location>
        <position position="1"/>
    </location>
</feature>
<evidence type="ECO:0000313" key="2">
    <source>
        <dbReference type="EMBL" id="KZT12849.1"/>
    </source>
</evidence>
<reference evidence="2 3" key="1">
    <citation type="journal article" date="2016" name="Mol. Biol. Evol.">
        <title>Comparative Genomics of Early-Diverging Mushroom-Forming Fungi Provides Insights into the Origins of Lignocellulose Decay Capabilities.</title>
        <authorList>
            <person name="Nagy L.G."/>
            <person name="Riley R."/>
            <person name="Tritt A."/>
            <person name="Adam C."/>
            <person name="Daum C."/>
            <person name="Floudas D."/>
            <person name="Sun H."/>
            <person name="Yadav J.S."/>
            <person name="Pangilinan J."/>
            <person name="Larsson K.H."/>
            <person name="Matsuura K."/>
            <person name="Barry K."/>
            <person name="Labutti K."/>
            <person name="Kuo R."/>
            <person name="Ohm R.A."/>
            <person name="Bhattacharya S.S."/>
            <person name="Shirouzu T."/>
            <person name="Yoshinaga Y."/>
            <person name="Martin F.M."/>
            <person name="Grigoriev I.V."/>
            <person name="Hibbett D.S."/>
        </authorList>
    </citation>
    <scope>NUCLEOTIDE SEQUENCE [LARGE SCALE GENOMIC DNA]</scope>
    <source>
        <strain evidence="2 3">93-53</strain>
    </source>
</reference>
<dbReference type="RefSeq" id="XP_040770359.1">
    <property type="nucleotide sequence ID" value="XM_040903549.1"/>
</dbReference>
<sequence>QLGYASCMQQEELSRETIQYVIGDKLTADRIRGLQQFCGRELNSLDRLDFIVPAFRWLHLQVTFVKSLHKQYLRTDAGMGLKHAFTLLEHKGLDQVSTKGPFHDNLECVLCHVLEAHIRTCWL</sequence>
<feature type="domain" description="DUF6589" evidence="1">
    <location>
        <begin position="11"/>
        <end position="123"/>
    </location>
</feature>
<dbReference type="EMBL" id="KV427605">
    <property type="protein sequence ID" value="KZT12849.1"/>
    <property type="molecule type" value="Genomic_DNA"/>
</dbReference>
<name>A0A165IBH8_9APHY</name>
<keyword evidence="3" id="KW-1185">Reference proteome</keyword>
<dbReference type="InterPro" id="IPR046496">
    <property type="entry name" value="DUF6589"/>
</dbReference>
<evidence type="ECO:0000313" key="3">
    <source>
        <dbReference type="Proteomes" id="UP000076871"/>
    </source>
</evidence>
<evidence type="ECO:0000259" key="1">
    <source>
        <dbReference type="Pfam" id="PF20231"/>
    </source>
</evidence>
<proteinExistence type="predicted"/>